<dbReference type="AlphaFoldDB" id="A0A7R8UMY8"/>
<name>A0A7R8UMY8_HERIL</name>
<evidence type="ECO:0000313" key="3">
    <source>
        <dbReference type="EMBL" id="CAD7083584.1"/>
    </source>
</evidence>
<dbReference type="PROSITE" id="PS50158">
    <property type="entry name" value="ZF_CCHC"/>
    <property type="match status" value="1"/>
</dbReference>
<organism evidence="3 4">
    <name type="scientific">Hermetia illucens</name>
    <name type="common">Black soldier fly</name>
    <dbReference type="NCBI Taxonomy" id="343691"/>
    <lineage>
        <taxon>Eukaryota</taxon>
        <taxon>Metazoa</taxon>
        <taxon>Ecdysozoa</taxon>
        <taxon>Arthropoda</taxon>
        <taxon>Hexapoda</taxon>
        <taxon>Insecta</taxon>
        <taxon>Pterygota</taxon>
        <taxon>Neoptera</taxon>
        <taxon>Endopterygota</taxon>
        <taxon>Diptera</taxon>
        <taxon>Brachycera</taxon>
        <taxon>Stratiomyomorpha</taxon>
        <taxon>Stratiomyidae</taxon>
        <taxon>Hermetiinae</taxon>
        <taxon>Hermetia</taxon>
    </lineage>
</organism>
<dbReference type="InterPro" id="IPR036875">
    <property type="entry name" value="Znf_CCHC_sf"/>
</dbReference>
<dbReference type="Gene3D" id="4.10.60.10">
    <property type="entry name" value="Zinc finger, CCHC-type"/>
    <property type="match status" value="1"/>
</dbReference>
<gene>
    <name evidence="3" type="ORF">HERILL_LOCUS6533</name>
</gene>
<dbReference type="Proteomes" id="UP000594454">
    <property type="component" value="Chromosome 2"/>
</dbReference>
<dbReference type="GO" id="GO:0008270">
    <property type="term" value="F:zinc ion binding"/>
    <property type="evidence" value="ECO:0007669"/>
    <property type="project" value="UniProtKB-KW"/>
</dbReference>
<feature type="domain" description="CCHC-type" evidence="2">
    <location>
        <begin position="228"/>
        <end position="243"/>
    </location>
</feature>
<dbReference type="PANTHER" id="PTHR35317:SF40">
    <property type="entry name" value="CCHC-TYPE DOMAIN-CONTAINING PROTEIN"/>
    <property type="match status" value="1"/>
</dbReference>
<protein>
    <recommendedName>
        <fullName evidence="2">CCHC-type domain-containing protein</fullName>
    </recommendedName>
</protein>
<evidence type="ECO:0000259" key="2">
    <source>
        <dbReference type="PROSITE" id="PS50158"/>
    </source>
</evidence>
<dbReference type="GO" id="GO:0003676">
    <property type="term" value="F:nucleic acid binding"/>
    <property type="evidence" value="ECO:0007669"/>
    <property type="project" value="InterPro"/>
</dbReference>
<reference evidence="3 4" key="1">
    <citation type="submission" date="2020-11" db="EMBL/GenBank/DDBJ databases">
        <authorList>
            <person name="Wallbank WR R."/>
            <person name="Pardo Diaz C."/>
            <person name="Kozak K."/>
            <person name="Martin S."/>
            <person name="Jiggins C."/>
            <person name="Moest M."/>
            <person name="Warren A I."/>
            <person name="Generalovic N T."/>
            <person name="Byers J.R.P. K."/>
            <person name="Montejo-Kovacevich G."/>
            <person name="Yen C E."/>
        </authorList>
    </citation>
    <scope>NUCLEOTIDE SEQUENCE [LARGE SCALE GENOMIC DNA]</scope>
</reference>
<proteinExistence type="predicted"/>
<keyword evidence="1" id="KW-0479">Metal-binding</keyword>
<dbReference type="InParanoid" id="A0A7R8UMY8"/>
<dbReference type="Pfam" id="PF00098">
    <property type="entry name" value="zf-CCHC"/>
    <property type="match status" value="1"/>
</dbReference>
<keyword evidence="4" id="KW-1185">Reference proteome</keyword>
<accession>A0A7R8UMY8</accession>
<keyword evidence="1" id="KW-0863">Zinc-finger</keyword>
<dbReference type="PANTHER" id="PTHR35317">
    <property type="entry name" value="OS04G0629600 PROTEIN"/>
    <property type="match status" value="1"/>
</dbReference>
<evidence type="ECO:0000256" key="1">
    <source>
        <dbReference type="PROSITE-ProRule" id="PRU00047"/>
    </source>
</evidence>
<evidence type="ECO:0000313" key="4">
    <source>
        <dbReference type="Proteomes" id="UP000594454"/>
    </source>
</evidence>
<dbReference type="SUPFAM" id="SSF57756">
    <property type="entry name" value="Retrovirus zinc finger-like domains"/>
    <property type="match status" value="1"/>
</dbReference>
<dbReference type="EMBL" id="LR899010">
    <property type="protein sequence ID" value="CAD7083584.1"/>
    <property type="molecule type" value="Genomic_DNA"/>
</dbReference>
<dbReference type="InterPro" id="IPR001878">
    <property type="entry name" value="Znf_CCHC"/>
</dbReference>
<dbReference type="Pfam" id="PF14223">
    <property type="entry name" value="Retrotran_gag_2"/>
    <property type="match status" value="1"/>
</dbReference>
<dbReference type="SMART" id="SM00343">
    <property type="entry name" value="ZnF_C2HC"/>
    <property type="match status" value="1"/>
</dbReference>
<keyword evidence="1" id="KW-0862">Zinc</keyword>
<sequence>MAVSTLIKNIKKFDGSNFQAWKFRMNSMLIANSIQDVVTGARVMSADADSADGKKWVKDNATAMCIVSSSIEDSQLDCMLNCTTAKQMWDKLMRIHEQKSVSNKMLLLQKFHGYRMESNESVVQHVSRVQNMASQLKDLGEAISDTAIMAKVLGSLQTAWDSVSEERQTLDNLLERLLKEERRLDGDDDITRALAAFSLGGNKKRKFAANQNKIMKENHENRNKSVECFYCKRKGHLARDCRKRKGTLTMPMKTLVSVRSSLRQENINSSK</sequence>